<dbReference type="NCBIfam" id="TIGR01311">
    <property type="entry name" value="glycerol_kin"/>
    <property type="match status" value="1"/>
</dbReference>
<dbReference type="GO" id="GO:0004370">
    <property type="term" value="F:glycerol kinase activity"/>
    <property type="evidence" value="ECO:0007669"/>
    <property type="project" value="UniProtKB-EC"/>
</dbReference>
<dbReference type="Pfam" id="PF00370">
    <property type="entry name" value="FGGY_N"/>
    <property type="match status" value="1"/>
</dbReference>
<evidence type="ECO:0000256" key="10">
    <source>
        <dbReference type="ARBA" id="ARBA00052101"/>
    </source>
</evidence>
<dbReference type="AlphaFoldDB" id="A0A3B0TDZ2"/>
<dbReference type="FunFam" id="3.30.420.40:FF:000008">
    <property type="entry name" value="Glycerol kinase"/>
    <property type="match status" value="1"/>
</dbReference>
<dbReference type="EMBL" id="UOEI01000502">
    <property type="protein sequence ID" value="VAW07044.1"/>
    <property type="molecule type" value="Genomic_DNA"/>
</dbReference>
<reference evidence="13" key="1">
    <citation type="submission" date="2018-06" db="EMBL/GenBank/DDBJ databases">
        <authorList>
            <person name="Zhirakovskaya E."/>
        </authorList>
    </citation>
    <scope>NUCLEOTIDE SEQUENCE</scope>
</reference>
<feature type="domain" description="Carbohydrate kinase FGGY C-terminal" evidence="12">
    <location>
        <begin position="257"/>
        <end position="445"/>
    </location>
</feature>
<dbReference type="FunFam" id="3.30.420.40:FF:000007">
    <property type="entry name" value="Glycerol kinase"/>
    <property type="match status" value="1"/>
</dbReference>
<evidence type="ECO:0000256" key="1">
    <source>
        <dbReference type="ARBA" id="ARBA00005190"/>
    </source>
</evidence>
<dbReference type="GO" id="GO:0006072">
    <property type="term" value="P:glycerol-3-phosphate metabolic process"/>
    <property type="evidence" value="ECO:0007669"/>
    <property type="project" value="InterPro"/>
</dbReference>
<keyword evidence="5" id="KW-0547">Nucleotide-binding</keyword>
<protein>
    <recommendedName>
        <fullName evidence="3">glycerol kinase</fullName>
        <ecNumber evidence="3">2.7.1.30</ecNumber>
    </recommendedName>
    <alternativeName>
        <fullName evidence="9">ATP:glycerol 3-phosphotransferase</fullName>
    </alternativeName>
</protein>
<dbReference type="GO" id="GO:0005829">
    <property type="term" value="C:cytosol"/>
    <property type="evidence" value="ECO:0007669"/>
    <property type="project" value="UniProtKB-ARBA"/>
</dbReference>
<keyword evidence="6 13" id="KW-0418">Kinase</keyword>
<dbReference type="PANTHER" id="PTHR10196:SF69">
    <property type="entry name" value="GLYCEROL KINASE"/>
    <property type="match status" value="1"/>
</dbReference>
<evidence type="ECO:0000259" key="12">
    <source>
        <dbReference type="Pfam" id="PF02782"/>
    </source>
</evidence>
<evidence type="ECO:0000256" key="5">
    <source>
        <dbReference type="ARBA" id="ARBA00022741"/>
    </source>
</evidence>
<evidence type="ECO:0000259" key="11">
    <source>
        <dbReference type="Pfam" id="PF00370"/>
    </source>
</evidence>
<evidence type="ECO:0000256" key="6">
    <source>
        <dbReference type="ARBA" id="ARBA00022777"/>
    </source>
</evidence>
<dbReference type="InterPro" id="IPR018485">
    <property type="entry name" value="FGGY_C"/>
</dbReference>
<dbReference type="CDD" id="cd07769">
    <property type="entry name" value="ASKHA_NBD_FGGY_GK"/>
    <property type="match status" value="1"/>
</dbReference>
<comment type="catalytic activity">
    <reaction evidence="10">
        <text>glycerol + ATP = sn-glycerol 3-phosphate + ADP + H(+)</text>
        <dbReference type="Rhea" id="RHEA:21644"/>
        <dbReference type="ChEBI" id="CHEBI:15378"/>
        <dbReference type="ChEBI" id="CHEBI:17754"/>
        <dbReference type="ChEBI" id="CHEBI:30616"/>
        <dbReference type="ChEBI" id="CHEBI:57597"/>
        <dbReference type="ChEBI" id="CHEBI:456216"/>
        <dbReference type="EC" id="2.7.1.30"/>
    </reaction>
</comment>
<feature type="domain" description="Carbohydrate kinase FGGY N-terminal" evidence="11">
    <location>
        <begin position="4"/>
        <end position="246"/>
    </location>
</feature>
<dbReference type="InterPro" id="IPR018483">
    <property type="entry name" value="Carb_kinase_FGGY_CS"/>
</dbReference>
<accession>A0A3B0TDZ2</accession>
<dbReference type="InterPro" id="IPR043129">
    <property type="entry name" value="ATPase_NBD"/>
</dbReference>
<dbReference type="Gene3D" id="3.30.420.40">
    <property type="match status" value="2"/>
</dbReference>
<evidence type="ECO:0000313" key="13">
    <source>
        <dbReference type="EMBL" id="VAW07044.1"/>
    </source>
</evidence>
<dbReference type="GO" id="GO:0019563">
    <property type="term" value="P:glycerol catabolic process"/>
    <property type="evidence" value="ECO:0007669"/>
    <property type="project" value="TreeGrafter"/>
</dbReference>
<evidence type="ECO:0000256" key="2">
    <source>
        <dbReference type="ARBA" id="ARBA00009156"/>
    </source>
</evidence>
<proteinExistence type="inferred from homology"/>
<evidence type="ECO:0000256" key="7">
    <source>
        <dbReference type="ARBA" id="ARBA00022798"/>
    </source>
</evidence>
<dbReference type="PIRSF" id="PIRSF000538">
    <property type="entry name" value="GlpK"/>
    <property type="match status" value="1"/>
</dbReference>
<comment type="similarity">
    <text evidence="2">Belongs to the FGGY kinase family.</text>
</comment>
<name>A0A3B0TDZ2_9ZZZZ</name>
<dbReference type="GO" id="GO:0005524">
    <property type="term" value="F:ATP binding"/>
    <property type="evidence" value="ECO:0007669"/>
    <property type="project" value="UniProtKB-KW"/>
</dbReference>
<dbReference type="PROSITE" id="PS00445">
    <property type="entry name" value="FGGY_KINASES_2"/>
    <property type="match status" value="1"/>
</dbReference>
<evidence type="ECO:0000256" key="9">
    <source>
        <dbReference type="ARBA" id="ARBA00043149"/>
    </source>
</evidence>
<dbReference type="NCBIfam" id="NF000756">
    <property type="entry name" value="PRK00047.1"/>
    <property type="match status" value="1"/>
</dbReference>
<comment type="pathway">
    <text evidence="1">Polyol metabolism; glycerol degradation via glycerol kinase pathway; sn-glycerol 3-phosphate from glycerol: step 1/1.</text>
</comment>
<dbReference type="InterPro" id="IPR005999">
    <property type="entry name" value="Glycerol_kin"/>
</dbReference>
<dbReference type="PANTHER" id="PTHR10196">
    <property type="entry name" value="SUGAR KINASE"/>
    <property type="match status" value="1"/>
</dbReference>
<sequence>MKRYVGAIDQGTTSTRFVIIDDGGSFVAVAQMEHDQVLPRPGWVEHRADQIWDNTATVIEEALAKASLTPNDLAGIGITNQRETSVLWDRTTGRPVVNAIVWQDTRTADLAKQLGQDHGIEWFRERTGLPPATYFSGPKVRWLLDRYPHIAELARRGNLAFGTIDSWLAWNLTGRHVTDVTNASRTMLMNLETLAWDTDLCEAVGVPMEILPEIVPSIGPIGRCTGVLEGTELTAILGDQHAALVGQAAFGPGGTKATYGTGAFLVTNTGTKIVRSTSGLLTTVSYQIAGEPARYALEGSVAVAGSAVQWLRDNLGMISSSGEVEALAATVPDNGDVYFVPAFSGLFAPHWRDDARGLFAGLTRFSNRGHFARAVLEATAFQTYDLIVAMERDTGDRLTELRVDGGMVANALLMGFLADLLDIDVVVPSKIETTVIGAAFGAGLAVGVWAGVDDVAEHWHEAVRYRSSMTPSERDRLLGGWSKALERSLGWITD</sequence>
<organism evidence="13">
    <name type="scientific">hydrothermal vent metagenome</name>
    <dbReference type="NCBI Taxonomy" id="652676"/>
    <lineage>
        <taxon>unclassified sequences</taxon>
        <taxon>metagenomes</taxon>
        <taxon>ecological metagenomes</taxon>
    </lineage>
</organism>
<dbReference type="SUPFAM" id="SSF53067">
    <property type="entry name" value="Actin-like ATPase domain"/>
    <property type="match status" value="2"/>
</dbReference>
<dbReference type="EC" id="2.7.1.30" evidence="3"/>
<dbReference type="InterPro" id="IPR018484">
    <property type="entry name" value="FGGY_N"/>
</dbReference>
<keyword evidence="7" id="KW-0319">Glycerol metabolism</keyword>
<keyword evidence="8" id="KW-0067">ATP-binding</keyword>
<dbReference type="InterPro" id="IPR000577">
    <property type="entry name" value="Carb_kinase_FGGY"/>
</dbReference>
<evidence type="ECO:0000256" key="4">
    <source>
        <dbReference type="ARBA" id="ARBA00022679"/>
    </source>
</evidence>
<gene>
    <name evidence="13" type="ORF">MNBD_ACTINO01-1980</name>
</gene>
<evidence type="ECO:0000256" key="8">
    <source>
        <dbReference type="ARBA" id="ARBA00022840"/>
    </source>
</evidence>
<keyword evidence="4 13" id="KW-0808">Transferase</keyword>
<evidence type="ECO:0000256" key="3">
    <source>
        <dbReference type="ARBA" id="ARBA00012099"/>
    </source>
</evidence>
<dbReference type="Pfam" id="PF02782">
    <property type="entry name" value="FGGY_C"/>
    <property type="match status" value="1"/>
</dbReference>